<name>A0A6A6IQB4_9PLEO</name>
<evidence type="ECO:0000313" key="2">
    <source>
        <dbReference type="EMBL" id="KAF2252745.1"/>
    </source>
</evidence>
<evidence type="ECO:0000313" key="3">
    <source>
        <dbReference type="Proteomes" id="UP000800094"/>
    </source>
</evidence>
<dbReference type="PANTHER" id="PTHR24148:SF64">
    <property type="entry name" value="HETEROKARYON INCOMPATIBILITY DOMAIN-CONTAINING PROTEIN"/>
    <property type="match status" value="1"/>
</dbReference>
<reference evidence="2" key="1">
    <citation type="journal article" date="2020" name="Stud. Mycol.">
        <title>101 Dothideomycetes genomes: a test case for predicting lifestyles and emergence of pathogens.</title>
        <authorList>
            <person name="Haridas S."/>
            <person name="Albert R."/>
            <person name="Binder M."/>
            <person name="Bloem J."/>
            <person name="Labutti K."/>
            <person name="Salamov A."/>
            <person name="Andreopoulos B."/>
            <person name="Baker S."/>
            <person name="Barry K."/>
            <person name="Bills G."/>
            <person name="Bluhm B."/>
            <person name="Cannon C."/>
            <person name="Castanera R."/>
            <person name="Culley D."/>
            <person name="Daum C."/>
            <person name="Ezra D."/>
            <person name="Gonzalez J."/>
            <person name="Henrissat B."/>
            <person name="Kuo A."/>
            <person name="Liang C."/>
            <person name="Lipzen A."/>
            <person name="Lutzoni F."/>
            <person name="Magnuson J."/>
            <person name="Mondo S."/>
            <person name="Nolan M."/>
            <person name="Ohm R."/>
            <person name="Pangilinan J."/>
            <person name="Park H.-J."/>
            <person name="Ramirez L."/>
            <person name="Alfaro M."/>
            <person name="Sun H."/>
            <person name="Tritt A."/>
            <person name="Yoshinaga Y."/>
            <person name="Zwiers L.-H."/>
            <person name="Turgeon B."/>
            <person name="Goodwin S."/>
            <person name="Spatafora J."/>
            <person name="Crous P."/>
            <person name="Grigoriev I."/>
        </authorList>
    </citation>
    <scope>NUCLEOTIDE SEQUENCE</scope>
    <source>
        <strain evidence="2">CBS 122368</strain>
    </source>
</reference>
<protein>
    <recommendedName>
        <fullName evidence="1">Heterokaryon incompatibility domain-containing protein</fullName>
    </recommendedName>
</protein>
<dbReference type="InterPro" id="IPR010730">
    <property type="entry name" value="HET"/>
</dbReference>
<feature type="domain" description="Heterokaryon incompatibility" evidence="1">
    <location>
        <begin position="5"/>
        <end position="120"/>
    </location>
</feature>
<keyword evidence="3" id="KW-1185">Reference proteome</keyword>
<dbReference type="OrthoDB" id="2157530at2759"/>
<accession>A0A6A6IQB4</accession>
<proteinExistence type="predicted"/>
<dbReference type="EMBL" id="ML987191">
    <property type="protein sequence ID" value="KAF2252745.1"/>
    <property type="molecule type" value="Genomic_DNA"/>
</dbReference>
<dbReference type="InterPro" id="IPR052895">
    <property type="entry name" value="HetReg/Transcr_Mod"/>
</dbReference>
<organism evidence="2 3">
    <name type="scientific">Trematosphaeria pertusa</name>
    <dbReference type="NCBI Taxonomy" id="390896"/>
    <lineage>
        <taxon>Eukaryota</taxon>
        <taxon>Fungi</taxon>
        <taxon>Dikarya</taxon>
        <taxon>Ascomycota</taxon>
        <taxon>Pezizomycotina</taxon>
        <taxon>Dothideomycetes</taxon>
        <taxon>Pleosporomycetidae</taxon>
        <taxon>Pleosporales</taxon>
        <taxon>Massarineae</taxon>
        <taxon>Trematosphaeriaceae</taxon>
        <taxon>Trematosphaeria</taxon>
    </lineage>
</organism>
<dbReference type="PANTHER" id="PTHR24148">
    <property type="entry name" value="ANKYRIN REPEAT DOMAIN-CONTAINING PROTEIN 39 HOMOLOG-RELATED"/>
    <property type="match status" value="1"/>
</dbReference>
<dbReference type="RefSeq" id="XP_033687749.1">
    <property type="nucleotide sequence ID" value="XM_033832766.1"/>
</dbReference>
<gene>
    <name evidence="2" type="ORF">BU26DRAFT_560101</name>
</gene>
<dbReference type="AlphaFoldDB" id="A0A6A6IQB4"/>
<dbReference type="Pfam" id="PF06985">
    <property type="entry name" value="HET"/>
    <property type="match status" value="1"/>
</dbReference>
<dbReference type="Proteomes" id="UP000800094">
    <property type="component" value="Unassembled WGS sequence"/>
</dbReference>
<evidence type="ECO:0000259" key="1">
    <source>
        <dbReference type="Pfam" id="PF06985"/>
    </source>
</evidence>
<sequence>MPQLRNVIHAAATLCPEKEMRPVDFIWLDIACIDQRESEPRSAAEVGRQAAIFKGAQTVFIWMTTMPSDRSEHDFGNIDWLWLEPSQHTEETLPNVITAMLGFLDVLCDPWFSSLWTLQEAYLRPDAYILSQPGRLIVYDVYGDETILALRDILVYGVNCEGFCNQRIALQPGVSIWTQIRDRINERGLIALRARNSMALLGAATLRNASVSVDRVYGIQQVFGFRLGNSSLRSEPNQTFTLQELEDQLGENLLITEPFLSQSHVFLRAVPLRDCWKMNARSVVPTKLLKLNSNRSRNYSPPCSFWVDHCRPGPHPVHWKGPTISLKRLADAFHWMVTNSEVAFLADDIDRARQHHLDVFPDITEEFHTSPEAQHEYLPKYGPIPQGERTAQFIEWLLQTYSPRSVEVLLLGVELEHGRDQNYALGLIFVEHEPGIWGRVGLCQWWMLRVRSAKRGLFEGEGPEWAAGEGVFGYVGRSGKDEAVNTIATTKEQAN</sequence>
<dbReference type="GeneID" id="54586096"/>